<reference evidence="16 17" key="1">
    <citation type="submission" date="2017-02" db="EMBL/GenBank/DDBJ databases">
        <authorList>
            <person name="Peterson S.W."/>
        </authorList>
    </citation>
    <scope>NUCLEOTIDE SEQUENCE [LARGE SCALE GENOMIC DNA]</scope>
    <source>
        <strain evidence="16 17">ATCC BAA-1030</strain>
    </source>
</reference>
<dbReference type="Pfam" id="PF23493">
    <property type="entry name" value="CysS_C"/>
    <property type="match status" value="1"/>
</dbReference>
<evidence type="ECO:0000256" key="8">
    <source>
        <dbReference type="ARBA" id="ARBA00022833"/>
    </source>
</evidence>
<evidence type="ECO:0000256" key="11">
    <source>
        <dbReference type="ARBA" id="ARBA00023146"/>
    </source>
</evidence>
<dbReference type="RefSeq" id="WP_078806808.1">
    <property type="nucleotide sequence ID" value="NZ_FUXI01000007.1"/>
</dbReference>
<gene>
    <name evidence="13" type="primary">cysS</name>
    <name evidence="16" type="ORF">SAMN02745116_00880</name>
</gene>
<comment type="cofactor">
    <cofactor evidence="13">
        <name>Zn(2+)</name>
        <dbReference type="ChEBI" id="CHEBI:29105"/>
    </cofactor>
    <text evidence="13">Binds 1 zinc ion per subunit.</text>
</comment>
<dbReference type="InterPro" id="IPR032678">
    <property type="entry name" value="tRNA-synt_1_cat_dom"/>
</dbReference>
<keyword evidence="9 13" id="KW-0067">ATP-binding</keyword>
<dbReference type="GO" id="GO:0005829">
    <property type="term" value="C:cytosol"/>
    <property type="evidence" value="ECO:0007669"/>
    <property type="project" value="TreeGrafter"/>
</dbReference>
<evidence type="ECO:0000256" key="4">
    <source>
        <dbReference type="ARBA" id="ARBA00022490"/>
    </source>
</evidence>
<feature type="domain" description="Cysteinyl-tRNA synthetase class Ia DALR" evidence="15">
    <location>
        <begin position="356"/>
        <end position="420"/>
    </location>
</feature>
<keyword evidence="4 13" id="KW-0963">Cytoplasm</keyword>
<comment type="subunit">
    <text evidence="3 13">Monomer.</text>
</comment>
<keyword evidence="14" id="KW-0175">Coiled coil</keyword>
<keyword evidence="6 13" id="KW-0479">Metal-binding</keyword>
<keyword evidence="10 13" id="KW-0648">Protein biosynthesis</keyword>
<evidence type="ECO:0000256" key="13">
    <source>
        <dbReference type="HAMAP-Rule" id="MF_00041"/>
    </source>
</evidence>
<keyword evidence="17" id="KW-1185">Reference proteome</keyword>
<accession>A0A1T4LZE8</accession>
<dbReference type="InterPro" id="IPR014729">
    <property type="entry name" value="Rossmann-like_a/b/a_fold"/>
</dbReference>
<keyword evidence="7 13" id="KW-0547">Nucleotide-binding</keyword>
<dbReference type="Gene3D" id="1.20.120.1910">
    <property type="entry name" value="Cysteine-tRNA ligase, C-terminal anti-codon recognition domain"/>
    <property type="match status" value="1"/>
</dbReference>
<evidence type="ECO:0000256" key="5">
    <source>
        <dbReference type="ARBA" id="ARBA00022598"/>
    </source>
</evidence>
<feature type="short sequence motif" description="'HIGH' region" evidence="13">
    <location>
        <begin position="29"/>
        <end position="39"/>
    </location>
</feature>
<comment type="catalytic activity">
    <reaction evidence="12 13">
        <text>tRNA(Cys) + L-cysteine + ATP = L-cysteinyl-tRNA(Cys) + AMP + diphosphate</text>
        <dbReference type="Rhea" id="RHEA:17773"/>
        <dbReference type="Rhea" id="RHEA-COMP:9661"/>
        <dbReference type="Rhea" id="RHEA-COMP:9679"/>
        <dbReference type="ChEBI" id="CHEBI:30616"/>
        <dbReference type="ChEBI" id="CHEBI:33019"/>
        <dbReference type="ChEBI" id="CHEBI:35235"/>
        <dbReference type="ChEBI" id="CHEBI:78442"/>
        <dbReference type="ChEBI" id="CHEBI:78517"/>
        <dbReference type="ChEBI" id="CHEBI:456215"/>
        <dbReference type="EC" id="6.1.1.16"/>
    </reaction>
</comment>
<keyword evidence="8 13" id="KW-0862">Zinc</keyword>
<evidence type="ECO:0000256" key="2">
    <source>
        <dbReference type="ARBA" id="ARBA00005594"/>
    </source>
</evidence>
<evidence type="ECO:0000256" key="3">
    <source>
        <dbReference type="ARBA" id="ARBA00011245"/>
    </source>
</evidence>
<feature type="binding site" evidence="13">
    <location>
        <position position="210"/>
    </location>
    <ligand>
        <name>Zn(2+)</name>
        <dbReference type="ChEBI" id="CHEBI:29105"/>
    </ligand>
</feature>
<evidence type="ECO:0000256" key="10">
    <source>
        <dbReference type="ARBA" id="ARBA00022917"/>
    </source>
</evidence>
<dbReference type="GO" id="GO:0004817">
    <property type="term" value="F:cysteine-tRNA ligase activity"/>
    <property type="evidence" value="ECO:0007669"/>
    <property type="project" value="UniProtKB-UniRule"/>
</dbReference>
<dbReference type="Gene3D" id="3.40.50.620">
    <property type="entry name" value="HUPs"/>
    <property type="match status" value="1"/>
</dbReference>
<dbReference type="SUPFAM" id="SSF47323">
    <property type="entry name" value="Anticodon-binding domain of a subclass of class I aminoacyl-tRNA synthetases"/>
    <property type="match status" value="1"/>
</dbReference>
<comment type="similarity">
    <text evidence="2 13">Belongs to the class-I aminoacyl-tRNA synthetase family.</text>
</comment>
<keyword evidence="5 13" id="KW-0436">Ligase</keyword>
<organism evidence="16 17">
    <name type="scientific">Pilibacter termitis</name>
    <dbReference type="NCBI Taxonomy" id="263852"/>
    <lineage>
        <taxon>Bacteria</taxon>
        <taxon>Bacillati</taxon>
        <taxon>Bacillota</taxon>
        <taxon>Bacilli</taxon>
        <taxon>Lactobacillales</taxon>
        <taxon>Enterococcaceae</taxon>
        <taxon>Pilibacter</taxon>
    </lineage>
</organism>
<dbReference type="SUPFAM" id="SSF52374">
    <property type="entry name" value="Nucleotidylyl transferase"/>
    <property type="match status" value="1"/>
</dbReference>
<feature type="coiled-coil region" evidence="14">
    <location>
        <begin position="417"/>
        <end position="444"/>
    </location>
</feature>
<dbReference type="OrthoDB" id="9815130at2"/>
<dbReference type="EMBL" id="FUXI01000007">
    <property type="protein sequence ID" value="SJZ60036.1"/>
    <property type="molecule type" value="Genomic_DNA"/>
</dbReference>
<dbReference type="InterPro" id="IPR009080">
    <property type="entry name" value="tRNAsynth_Ia_anticodon-bd"/>
</dbReference>
<dbReference type="SMART" id="SM00840">
    <property type="entry name" value="DALR_2"/>
    <property type="match status" value="1"/>
</dbReference>
<comment type="subcellular location">
    <subcellularLocation>
        <location evidence="1 13">Cytoplasm</location>
    </subcellularLocation>
</comment>
<evidence type="ECO:0000256" key="14">
    <source>
        <dbReference type="SAM" id="Coils"/>
    </source>
</evidence>
<dbReference type="PANTHER" id="PTHR10890">
    <property type="entry name" value="CYSTEINYL-TRNA SYNTHETASE"/>
    <property type="match status" value="1"/>
</dbReference>
<dbReference type="EC" id="6.1.1.16" evidence="13"/>
<dbReference type="InterPro" id="IPR015273">
    <property type="entry name" value="Cys-tRNA-synt_Ia_DALR"/>
</dbReference>
<evidence type="ECO:0000256" key="9">
    <source>
        <dbReference type="ARBA" id="ARBA00022840"/>
    </source>
</evidence>
<evidence type="ECO:0000256" key="7">
    <source>
        <dbReference type="ARBA" id="ARBA00022741"/>
    </source>
</evidence>
<keyword evidence="11 13" id="KW-0030">Aminoacyl-tRNA synthetase</keyword>
<evidence type="ECO:0000256" key="12">
    <source>
        <dbReference type="ARBA" id="ARBA00047398"/>
    </source>
</evidence>
<dbReference type="AlphaFoldDB" id="A0A1T4LZE8"/>
<dbReference type="PANTHER" id="PTHR10890:SF3">
    <property type="entry name" value="CYSTEINE--TRNA LIGASE, CYTOPLASMIC"/>
    <property type="match status" value="1"/>
</dbReference>
<dbReference type="GO" id="GO:0008270">
    <property type="term" value="F:zinc ion binding"/>
    <property type="evidence" value="ECO:0007669"/>
    <property type="project" value="UniProtKB-UniRule"/>
</dbReference>
<name>A0A1T4LZE8_9ENTE</name>
<dbReference type="PRINTS" id="PR00983">
    <property type="entry name" value="TRNASYNTHCYS"/>
</dbReference>
<feature type="binding site" evidence="13">
    <location>
        <position position="272"/>
    </location>
    <ligand>
        <name>ATP</name>
        <dbReference type="ChEBI" id="CHEBI:30616"/>
    </ligand>
</feature>
<dbReference type="CDD" id="cd00672">
    <property type="entry name" value="CysRS_core"/>
    <property type="match status" value="1"/>
</dbReference>
<proteinExistence type="inferred from homology"/>
<evidence type="ECO:0000313" key="16">
    <source>
        <dbReference type="EMBL" id="SJZ60036.1"/>
    </source>
</evidence>
<dbReference type="GO" id="GO:0005524">
    <property type="term" value="F:ATP binding"/>
    <property type="evidence" value="ECO:0007669"/>
    <property type="project" value="UniProtKB-UniRule"/>
</dbReference>
<dbReference type="HAMAP" id="MF_00041">
    <property type="entry name" value="Cys_tRNA_synth"/>
    <property type="match status" value="1"/>
</dbReference>
<evidence type="ECO:0000313" key="17">
    <source>
        <dbReference type="Proteomes" id="UP000190328"/>
    </source>
</evidence>
<sequence length="470" mass="53917">MKLYNTMTRQKEVFVPIEEGKVRMYVCGPTVYNYIHIGNARSTVAFDVIRRFLEYRGYEVNYVSNFTDVDDKIIQRAKEEQLTPEEIAEKYIQAFRKDVGALNVLEATSHPRVVENMDDIISFIEVLIEKGFAYESSGDVYFRARKSENYGALANKTIDDLEIGAGGRVGEEANRKEDPIDFALWKQAKEGEISWRSPWGDGRPGWHIECSVMATKFLGETIDIHGGGSDLEFPHHTNEIAQSEAKTGKKFANYWLHNGFVTIGEDDEKMSKSLGNFVTAHELLKRVDPQIVRFLMSTTQYRRPIRFSETALLEAEVNLNKLKNSYHNFTFREESLVESLASDDEKMSELIRLENRFIAEMEDDFNAANGVSVFYELATWMNKTAEETAISEKVYAQTIKIFLGIAEVFGLTFTKEENSLDEEIERLIEERNLARKNRDFARSDEIRDTLASRGIVLEDTANGTRWKVVE</sequence>
<evidence type="ECO:0000256" key="1">
    <source>
        <dbReference type="ARBA" id="ARBA00004496"/>
    </source>
</evidence>
<dbReference type="InterPro" id="IPR015803">
    <property type="entry name" value="Cys-tRNA-ligase"/>
</dbReference>
<dbReference type="Proteomes" id="UP000190328">
    <property type="component" value="Unassembled WGS sequence"/>
</dbReference>
<dbReference type="FunFam" id="3.40.50.620:FF:000130">
    <property type="entry name" value="Cysteine--tRNA ligase"/>
    <property type="match status" value="1"/>
</dbReference>
<dbReference type="InterPro" id="IPR056411">
    <property type="entry name" value="CysS_C"/>
</dbReference>
<protein>
    <recommendedName>
        <fullName evidence="13">Cysteine--tRNA ligase</fullName>
        <ecNumber evidence="13">6.1.1.16</ecNumber>
    </recommendedName>
    <alternativeName>
        <fullName evidence="13">Cysteinyl-tRNA synthetase</fullName>
        <shortName evidence="13">CysRS</shortName>
    </alternativeName>
</protein>
<feature type="binding site" evidence="13">
    <location>
        <position position="235"/>
    </location>
    <ligand>
        <name>Zn(2+)</name>
        <dbReference type="ChEBI" id="CHEBI:29105"/>
    </ligand>
</feature>
<evidence type="ECO:0000259" key="15">
    <source>
        <dbReference type="SMART" id="SM00840"/>
    </source>
</evidence>
<dbReference type="Pfam" id="PF01406">
    <property type="entry name" value="tRNA-synt_1e"/>
    <property type="match status" value="1"/>
</dbReference>
<dbReference type="NCBIfam" id="TIGR00435">
    <property type="entry name" value="cysS"/>
    <property type="match status" value="1"/>
</dbReference>
<dbReference type="GO" id="GO:0006423">
    <property type="term" value="P:cysteinyl-tRNA aminoacylation"/>
    <property type="evidence" value="ECO:0007669"/>
    <property type="project" value="UniProtKB-UniRule"/>
</dbReference>
<dbReference type="STRING" id="263852.SAMN02745116_00880"/>
<feature type="binding site" evidence="13">
    <location>
        <position position="27"/>
    </location>
    <ligand>
        <name>Zn(2+)</name>
        <dbReference type="ChEBI" id="CHEBI:29105"/>
    </ligand>
</feature>
<evidence type="ECO:0000256" key="6">
    <source>
        <dbReference type="ARBA" id="ARBA00022723"/>
    </source>
</evidence>
<feature type="short sequence motif" description="'KMSKS' region" evidence="13">
    <location>
        <begin position="269"/>
        <end position="273"/>
    </location>
</feature>
<dbReference type="Pfam" id="PF09190">
    <property type="entry name" value="DALR_2"/>
    <property type="match status" value="1"/>
</dbReference>
<feature type="binding site" evidence="13">
    <location>
        <position position="239"/>
    </location>
    <ligand>
        <name>Zn(2+)</name>
        <dbReference type="ChEBI" id="CHEBI:29105"/>
    </ligand>
</feature>
<dbReference type="InterPro" id="IPR024909">
    <property type="entry name" value="Cys-tRNA/MSH_ligase"/>
</dbReference>